<dbReference type="Gene3D" id="3.40.50.1820">
    <property type="entry name" value="alpha/beta hydrolase"/>
    <property type="match status" value="1"/>
</dbReference>
<sequence>MESIQSRVETWIKDQRAKILKVSWGPLQWRMRWHWPPWNNGDMEQRQKLHQEYERRKRQLQELCRAVKADSLSDLQDILCCMVLSECVYKKPATEMIRAVNKFKADFGGQIVSIERVQPSSDHVPHRYLLAEAGDTLFASFIGTKQYKDVMADANILQGAIFHEDVAEEIGRIELTEANRGERQKGNEENQFNPLESKPKQIKDRPKPAAHRGFLARAKGIPALELYRLAQKKKRKLVLCGHSLGGAVAALATLAILRVIAVSSSSKESERVQVKCITFSQPAVGNAALRDYVNRKGWQHYFKSYCIPEDLVPRLLSPAYFHHYNAQSLLMPSGMENNSLPTSKNEQGLQKGKPERLKDNEGEQLVIGVGPVQGPFWRLSRLVPLEGVRRQFKKYSRKQIDPIEPSATDSKTASSIEDVVVGPQSLEIQEGTDGISLKPIANTDNCESDTGSGKLTDKNNGSGDNKRWHSVPSLPSYVPFGQVHIMKEYFLVHSFVCISINLKLHMHEALSLGEFVSGITLRCRVLKVDIDGDDVFFNLSFCLLSSGKDMYSGLHKINDFFGRIYDLCMNDNASSFFGIEQVQQFPHLQQWLGLAVAGAVELGQIVESPIIRTATSIVPLGWNGIPGEKNAEPLKVDISGFRLHLCTLFHAQVNGKWCSTTVESFPSAPVYSSGNGEPPELQKIRVLVGAPLRQPPKHQIVADTVNFNREHNIVSSHQEKYIRPDGLNDFFIFCTSDFTTASKEVHVRTRRVRLLGLEGAGKTSLFKAILGQGKLSAITNIENLQEADFRDGIAGGLCYSDSPGVNLQELAMEASRFKDELWRGIRDLSKKTDLIVLVHNLSHKIPRYNHPDALQQYPALSLLLDEAKALGIPWVLAITNKFSVSAHQQRAAINTVVQAYQASPSTIEVINSCPYVMPGAASASLPWGVISSEDSDGRMGVQKLLSAPIDLVSRPFQRKDIVFPVERVNSLCHLVHRVLRSHEEASLEELVRDRLSLELAQDHAMGAIDGKKDSQAKALFSLTSAAVGASFGAGVGIILAVVMGAASALRKP</sequence>
<dbReference type="InterPro" id="IPR029058">
    <property type="entry name" value="AB_hydrolase_fold"/>
</dbReference>
<keyword evidence="4" id="KW-0472">Membrane</keyword>
<accession>A0A7J8RVH0</accession>
<evidence type="ECO:0000313" key="7">
    <source>
        <dbReference type="Proteomes" id="UP000593561"/>
    </source>
</evidence>
<dbReference type="EMBL" id="JABFAC010000007">
    <property type="protein sequence ID" value="MBA0617799.1"/>
    <property type="molecule type" value="Genomic_DNA"/>
</dbReference>
<dbReference type="Pfam" id="PF01764">
    <property type="entry name" value="Lipase_3"/>
    <property type="match status" value="1"/>
</dbReference>
<dbReference type="SUPFAM" id="SSF53474">
    <property type="entry name" value="alpha/beta-Hydrolases"/>
    <property type="match status" value="1"/>
</dbReference>
<dbReference type="InterPro" id="IPR002921">
    <property type="entry name" value="Fungal_lipase-type"/>
</dbReference>
<feature type="domain" description="Fungal lipase-type" evidence="5">
    <location>
        <begin position="200"/>
        <end position="315"/>
    </location>
</feature>
<evidence type="ECO:0000256" key="4">
    <source>
        <dbReference type="SAM" id="Phobius"/>
    </source>
</evidence>
<reference evidence="6 7" key="1">
    <citation type="journal article" date="2019" name="Genome Biol. Evol.">
        <title>Insights into the evolution of the New World diploid cottons (Gossypium, subgenus Houzingenia) based on genome sequencing.</title>
        <authorList>
            <person name="Grover C.E."/>
            <person name="Arick M.A. 2nd"/>
            <person name="Thrash A."/>
            <person name="Conover J.L."/>
            <person name="Sanders W.S."/>
            <person name="Peterson D.G."/>
            <person name="Frelichowski J.E."/>
            <person name="Scheffler J.A."/>
            <person name="Scheffler B.E."/>
            <person name="Wendel J.F."/>
        </authorList>
    </citation>
    <scope>NUCLEOTIDE SEQUENCE [LARGE SCALE GENOMIC DNA]</scope>
    <source>
        <strain evidence="6">27</strain>
        <tissue evidence="6">Leaf</tissue>
    </source>
</reference>
<evidence type="ECO:0000256" key="1">
    <source>
        <dbReference type="ARBA" id="ARBA00022801"/>
    </source>
</evidence>
<evidence type="ECO:0000259" key="5">
    <source>
        <dbReference type="Pfam" id="PF01764"/>
    </source>
</evidence>
<dbReference type="GO" id="GO:0016787">
    <property type="term" value="F:hydrolase activity"/>
    <property type="evidence" value="ECO:0007669"/>
    <property type="project" value="UniProtKB-KW"/>
</dbReference>
<evidence type="ECO:0000256" key="3">
    <source>
        <dbReference type="SAM" id="MobiDB-lite"/>
    </source>
</evidence>
<dbReference type="PANTHER" id="PTHR47523">
    <property type="entry name" value="F21O3.11 PROTEIN"/>
    <property type="match status" value="1"/>
</dbReference>
<feature type="region of interest" description="Disordered" evidence="3">
    <location>
        <begin position="432"/>
        <end position="467"/>
    </location>
</feature>
<feature type="compositionally biased region" description="Basic and acidic residues" evidence="3">
    <location>
        <begin position="197"/>
        <end position="207"/>
    </location>
</feature>
<feature type="compositionally biased region" description="Polar residues" evidence="3">
    <location>
        <begin position="335"/>
        <end position="348"/>
    </location>
</feature>
<feature type="compositionally biased region" description="Basic and acidic residues" evidence="3">
    <location>
        <begin position="352"/>
        <end position="361"/>
    </location>
</feature>
<feature type="transmembrane region" description="Helical" evidence="4">
    <location>
        <begin position="1025"/>
        <end position="1049"/>
    </location>
</feature>
<keyword evidence="4" id="KW-0812">Transmembrane</keyword>
<keyword evidence="7" id="KW-1185">Reference proteome</keyword>
<comment type="caution">
    <text evidence="6">The sequence shown here is derived from an EMBL/GenBank/DDBJ whole genome shotgun (WGS) entry which is preliminary data.</text>
</comment>
<keyword evidence="4" id="KW-1133">Transmembrane helix</keyword>
<keyword evidence="2" id="KW-0175">Coiled coil</keyword>
<feature type="region of interest" description="Disordered" evidence="3">
    <location>
        <begin position="335"/>
        <end position="361"/>
    </location>
</feature>
<feature type="compositionally biased region" description="Polar residues" evidence="3">
    <location>
        <begin position="442"/>
        <end position="463"/>
    </location>
</feature>
<protein>
    <recommendedName>
        <fullName evidence="5">Fungal lipase-type domain-containing protein</fullName>
    </recommendedName>
</protein>
<evidence type="ECO:0000313" key="6">
    <source>
        <dbReference type="EMBL" id="MBA0617799.1"/>
    </source>
</evidence>
<dbReference type="PANTHER" id="PTHR47523:SF1">
    <property type="entry name" value="F21O3.11 PROTEIN"/>
    <property type="match status" value="1"/>
</dbReference>
<keyword evidence="1" id="KW-0378">Hydrolase</keyword>
<organism evidence="6 7">
    <name type="scientific">Gossypium davidsonii</name>
    <name type="common">Davidson's cotton</name>
    <name type="synonym">Gossypium klotzschianum subsp. davidsonii</name>
    <dbReference type="NCBI Taxonomy" id="34287"/>
    <lineage>
        <taxon>Eukaryota</taxon>
        <taxon>Viridiplantae</taxon>
        <taxon>Streptophyta</taxon>
        <taxon>Embryophyta</taxon>
        <taxon>Tracheophyta</taxon>
        <taxon>Spermatophyta</taxon>
        <taxon>Magnoliopsida</taxon>
        <taxon>eudicotyledons</taxon>
        <taxon>Gunneridae</taxon>
        <taxon>Pentapetalae</taxon>
        <taxon>rosids</taxon>
        <taxon>malvids</taxon>
        <taxon>Malvales</taxon>
        <taxon>Malvaceae</taxon>
        <taxon>Malvoideae</taxon>
        <taxon>Gossypium</taxon>
    </lineage>
</organism>
<dbReference type="AlphaFoldDB" id="A0A7J8RVH0"/>
<name>A0A7J8RVH0_GOSDV</name>
<evidence type="ECO:0000256" key="2">
    <source>
        <dbReference type="SAM" id="Coils"/>
    </source>
</evidence>
<proteinExistence type="predicted"/>
<dbReference type="Proteomes" id="UP000593561">
    <property type="component" value="Unassembled WGS sequence"/>
</dbReference>
<feature type="compositionally biased region" description="Basic and acidic residues" evidence="3">
    <location>
        <begin position="177"/>
        <end position="188"/>
    </location>
</feature>
<dbReference type="GO" id="GO:0006629">
    <property type="term" value="P:lipid metabolic process"/>
    <property type="evidence" value="ECO:0007669"/>
    <property type="project" value="InterPro"/>
</dbReference>
<feature type="region of interest" description="Disordered" evidence="3">
    <location>
        <begin position="177"/>
        <end position="209"/>
    </location>
</feature>
<dbReference type="SUPFAM" id="SSF52540">
    <property type="entry name" value="P-loop containing nucleoside triphosphate hydrolases"/>
    <property type="match status" value="1"/>
</dbReference>
<feature type="coiled-coil region" evidence="2">
    <location>
        <begin position="43"/>
        <end position="70"/>
    </location>
</feature>
<gene>
    <name evidence="6" type="ORF">Godav_027219</name>
</gene>
<feature type="transmembrane region" description="Helical" evidence="4">
    <location>
        <begin position="237"/>
        <end position="261"/>
    </location>
</feature>
<dbReference type="Gene3D" id="3.40.50.300">
    <property type="entry name" value="P-loop containing nucleotide triphosphate hydrolases"/>
    <property type="match status" value="1"/>
</dbReference>
<dbReference type="InterPro" id="IPR027417">
    <property type="entry name" value="P-loop_NTPase"/>
</dbReference>